<dbReference type="PROSITE" id="PS00237">
    <property type="entry name" value="G_PROTEIN_RECEP_F1_1"/>
    <property type="match status" value="1"/>
</dbReference>
<comment type="similarity">
    <text evidence="8">Belongs to the G-protein coupled receptor 1 family.</text>
</comment>
<comment type="subcellular location">
    <subcellularLocation>
        <location evidence="1">Membrane</location>
        <topology evidence="1">Multi-pass membrane protein</topology>
    </subcellularLocation>
</comment>
<proteinExistence type="inferred from homology"/>
<organism evidence="12 13">
    <name type="scientific">Meloidogyne enterolobii</name>
    <name type="common">Root-knot nematode worm</name>
    <name type="synonym">Meloidogyne mayaguensis</name>
    <dbReference type="NCBI Taxonomy" id="390850"/>
    <lineage>
        <taxon>Eukaryota</taxon>
        <taxon>Metazoa</taxon>
        <taxon>Ecdysozoa</taxon>
        <taxon>Nematoda</taxon>
        <taxon>Chromadorea</taxon>
        <taxon>Rhabditida</taxon>
        <taxon>Tylenchina</taxon>
        <taxon>Tylenchomorpha</taxon>
        <taxon>Tylenchoidea</taxon>
        <taxon>Meloidogynidae</taxon>
        <taxon>Meloidogyninae</taxon>
        <taxon>Meloidogyne</taxon>
    </lineage>
</organism>
<keyword evidence="6 8" id="KW-0675">Receptor</keyword>
<evidence type="ECO:0000256" key="2">
    <source>
        <dbReference type="ARBA" id="ARBA00022692"/>
    </source>
</evidence>
<dbReference type="InterPro" id="IPR000276">
    <property type="entry name" value="GPCR_Rhodpsn"/>
</dbReference>
<dbReference type="GO" id="GO:0008188">
    <property type="term" value="F:neuropeptide receptor activity"/>
    <property type="evidence" value="ECO:0007669"/>
    <property type="project" value="TreeGrafter"/>
</dbReference>
<gene>
    <name evidence="12" type="ORF">MENT_LOCUS40611</name>
</gene>
<dbReference type="PRINTS" id="PR00237">
    <property type="entry name" value="GPCRRHODOPSN"/>
</dbReference>
<name>A0A6V7WLV8_MELEN</name>
<keyword evidence="4 8" id="KW-0297">G-protein coupled receptor</keyword>
<evidence type="ECO:0000256" key="6">
    <source>
        <dbReference type="ARBA" id="ARBA00023170"/>
    </source>
</evidence>
<dbReference type="Gene3D" id="1.20.1070.10">
    <property type="entry name" value="Rhodopsin 7-helix transmembrane proteins"/>
    <property type="match status" value="1"/>
</dbReference>
<evidence type="ECO:0000259" key="11">
    <source>
        <dbReference type="PROSITE" id="PS50262"/>
    </source>
</evidence>
<dbReference type="Proteomes" id="UP000580250">
    <property type="component" value="Unassembled WGS sequence"/>
</dbReference>
<keyword evidence="7 8" id="KW-0807">Transducer</keyword>
<comment type="caution">
    <text evidence="12">The sequence shown here is derived from an EMBL/GenBank/DDBJ whole genome shotgun (WGS) entry which is preliminary data.</text>
</comment>
<evidence type="ECO:0000256" key="7">
    <source>
        <dbReference type="ARBA" id="ARBA00023224"/>
    </source>
</evidence>
<feature type="transmembrane region" description="Helical" evidence="10">
    <location>
        <begin position="391"/>
        <end position="415"/>
    </location>
</feature>
<evidence type="ECO:0000256" key="5">
    <source>
        <dbReference type="ARBA" id="ARBA00023136"/>
    </source>
</evidence>
<evidence type="ECO:0000256" key="3">
    <source>
        <dbReference type="ARBA" id="ARBA00022989"/>
    </source>
</evidence>
<dbReference type="AlphaFoldDB" id="A0A6V7WLV8"/>
<feature type="domain" description="G-protein coupled receptors family 1 profile" evidence="11">
    <location>
        <begin position="84"/>
        <end position="413"/>
    </location>
</feature>
<dbReference type="Pfam" id="PF00001">
    <property type="entry name" value="7tm_1"/>
    <property type="match status" value="1"/>
</dbReference>
<evidence type="ECO:0000256" key="4">
    <source>
        <dbReference type="ARBA" id="ARBA00023040"/>
    </source>
</evidence>
<dbReference type="SUPFAM" id="SSF81321">
    <property type="entry name" value="Family A G protein-coupled receptor-like"/>
    <property type="match status" value="1"/>
</dbReference>
<keyword evidence="2 8" id="KW-0812">Transmembrane</keyword>
<feature type="transmembrane region" description="Helical" evidence="10">
    <location>
        <begin position="148"/>
        <end position="166"/>
    </location>
</feature>
<evidence type="ECO:0000256" key="1">
    <source>
        <dbReference type="ARBA" id="ARBA00004141"/>
    </source>
</evidence>
<feature type="transmembrane region" description="Helical" evidence="10">
    <location>
        <begin position="187"/>
        <end position="207"/>
    </location>
</feature>
<feature type="transmembrane region" description="Helical" evidence="10">
    <location>
        <begin position="71"/>
        <end position="93"/>
    </location>
</feature>
<evidence type="ECO:0000313" key="12">
    <source>
        <dbReference type="EMBL" id="CAD2187993.1"/>
    </source>
</evidence>
<evidence type="ECO:0000256" key="9">
    <source>
        <dbReference type="SAM" id="MobiDB-lite"/>
    </source>
</evidence>
<feature type="transmembrane region" description="Helical" evidence="10">
    <location>
        <begin position="105"/>
        <end position="128"/>
    </location>
</feature>
<feature type="transmembrane region" description="Helical" evidence="10">
    <location>
        <begin position="234"/>
        <end position="260"/>
    </location>
</feature>
<dbReference type="PANTHER" id="PTHR24238">
    <property type="entry name" value="G-PROTEIN COUPLED RECEPTOR"/>
    <property type="match status" value="1"/>
</dbReference>
<protein>
    <recommendedName>
        <fullName evidence="11">G-protein coupled receptors family 1 profile domain-containing protein</fullName>
    </recommendedName>
</protein>
<keyword evidence="3 10" id="KW-1133">Transmembrane helix</keyword>
<evidence type="ECO:0000313" key="13">
    <source>
        <dbReference type="Proteomes" id="UP000580250"/>
    </source>
</evidence>
<keyword evidence="5 10" id="KW-0472">Membrane</keyword>
<evidence type="ECO:0000256" key="10">
    <source>
        <dbReference type="SAM" id="Phobius"/>
    </source>
</evidence>
<accession>A0A6V7WLV8</accession>
<feature type="transmembrane region" description="Helical" evidence="10">
    <location>
        <begin position="353"/>
        <end position="371"/>
    </location>
</feature>
<reference evidence="12 13" key="1">
    <citation type="submission" date="2020-08" db="EMBL/GenBank/DDBJ databases">
        <authorList>
            <person name="Koutsovoulos G."/>
            <person name="Danchin GJ E."/>
        </authorList>
    </citation>
    <scope>NUCLEOTIDE SEQUENCE [LARGE SCALE GENOMIC DNA]</scope>
</reference>
<feature type="region of interest" description="Disordered" evidence="9">
    <location>
        <begin position="1"/>
        <end position="27"/>
    </location>
</feature>
<dbReference type="OrthoDB" id="9445642at2759"/>
<dbReference type="PROSITE" id="PS50262">
    <property type="entry name" value="G_PROTEIN_RECEP_F1_2"/>
    <property type="match status" value="1"/>
</dbReference>
<dbReference type="InterPro" id="IPR017452">
    <property type="entry name" value="GPCR_Rhodpsn_7TM"/>
</dbReference>
<dbReference type="PANTHER" id="PTHR24238:SF77">
    <property type="entry name" value="NEUROPEPTIDE RECEPTOR 22"/>
    <property type="match status" value="1"/>
</dbReference>
<evidence type="ECO:0000256" key="8">
    <source>
        <dbReference type="RuleBase" id="RU000688"/>
    </source>
</evidence>
<sequence length="481" mass="54261">MTEQNKNNLFPPSSTSGNSGSLINSQSSPTTESLSFLLNEFLNKNNNNLETTELTVHPVEALCFTCKMLAILIYSALSIVAFVGNALILAVFLRFKRLRTPTNMLIANLALGDLMISIFCIPLSYWHVLVFEDQRWIFGAFLCKTFNYLQATAVFVSSWTLVAISFDRFMAIQFSMSPWLKMNRKRALYATLITWGFSLIMALPLLVVNQLESSSVGVDTCLEKWNDFFSDSFVSLYTSSLFALQYCLPLSVLLITYTAIGCKMWNSKVPGNDCQILPSSQETTTLFNSLLNTKSARGSTISAANFNICPQKQLLKKSPSSQIVGSNSNRRKSSHTVVHANVSQERKESVKKLIPMVLLVSALYAVCWLPQNLLMNIWVTYDSSALNYPYILYIWWGAHTLAMFHSIVNPFVYYATNRRIHAALKHLLRWLPCLQNARNVALAEFDQTARQKAVTNSFKYPIGDSRRLTLHTQKTISLSMD</sequence>
<dbReference type="EMBL" id="CAJEWN010000666">
    <property type="protein sequence ID" value="CAD2187993.1"/>
    <property type="molecule type" value="Genomic_DNA"/>
</dbReference>
<dbReference type="GO" id="GO:0005886">
    <property type="term" value="C:plasma membrane"/>
    <property type="evidence" value="ECO:0007669"/>
    <property type="project" value="TreeGrafter"/>
</dbReference>